<gene>
    <name evidence="1" type="ORF">TPC1_15005</name>
</gene>
<evidence type="ECO:0000313" key="1">
    <source>
        <dbReference type="EMBL" id="JAP92902.1"/>
    </source>
</evidence>
<reference evidence="1" key="1">
    <citation type="submission" date="2015-07" db="EMBL/GenBank/DDBJ databases">
        <title>Adaptation to a free-living lifestyle via gene acquisitions in the diplomonad Trepomonas sp. PC1.</title>
        <authorList>
            <person name="Xu F."/>
            <person name="Jerlstrom-Hultqvist J."/>
            <person name="Kolisko M."/>
            <person name="Simpson A.G.B."/>
            <person name="Roger A.J."/>
            <person name="Svard S.G."/>
            <person name="Andersson J.O."/>
        </authorList>
    </citation>
    <scope>NUCLEOTIDE SEQUENCE</scope>
    <source>
        <strain evidence="1">PC1</strain>
    </source>
</reference>
<accession>A0A146K7S8</accession>
<organism evidence="1">
    <name type="scientific">Trepomonas sp. PC1</name>
    <dbReference type="NCBI Taxonomy" id="1076344"/>
    <lineage>
        <taxon>Eukaryota</taxon>
        <taxon>Metamonada</taxon>
        <taxon>Diplomonadida</taxon>
        <taxon>Hexamitidae</taxon>
        <taxon>Hexamitinae</taxon>
        <taxon>Trepomonas</taxon>
    </lineage>
</organism>
<proteinExistence type="predicted"/>
<dbReference type="AlphaFoldDB" id="A0A146K7S8"/>
<dbReference type="EMBL" id="GDID01003704">
    <property type="protein sequence ID" value="JAP92902.1"/>
    <property type="molecule type" value="Transcribed_RNA"/>
</dbReference>
<protein>
    <submittedName>
        <fullName evidence="1">Uncharacterized protein</fullName>
    </submittedName>
</protein>
<sequence length="185" mass="22288">MSEQDIEIYLERQKAQKIHQQSFFQEKEHTYNKKISTRPTVKIGNWVEETLYFDERQKLGLDQMTENDVNAGFLTKDFRVKNEELYCTSNREYGYTKDKIDLARTKMSVSKELKERPHRQLILTEKEKMLDQRTSHDILNKTIEKQEPQFETTTNCTYQQKEDDVPFKQINYNKEIKVHKITIKK</sequence>
<name>A0A146K7S8_9EUKA</name>